<comment type="similarity">
    <text evidence="1">Belongs to the peptidase S1C family.</text>
</comment>
<dbReference type="GO" id="GO:0004252">
    <property type="term" value="F:serine-type endopeptidase activity"/>
    <property type="evidence" value="ECO:0007669"/>
    <property type="project" value="InterPro"/>
</dbReference>
<dbReference type="Pfam" id="PF13365">
    <property type="entry name" value="Trypsin_2"/>
    <property type="match status" value="1"/>
</dbReference>
<keyword evidence="5" id="KW-1133">Transmembrane helix</keyword>
<name>A0A5J4KUT0_9CHLR</name>
<dbReference type="FunFam" id="2.40.10.10:FF:000001">
    <property type="entry name" value="Periplasmic serine protease DegS"/>
    <property type="match status" value="1"/>
</dbReference>
<evidence type="ECO:0000313" key="6">
    <source>
        <dbReference type="EMBL" id="GER91333.1"/>
    </source>
</evidence>
<evidence type="ECO:0000256" key="2">
    <source>
        <dbReference type="ARBA" id="ARBA00022670"/>
    </source>
</evidence>
<keyword evidence="5" id="KW-0472">Membrane</keyword>
<dbReference type="Proteomes" id="UP000326912">
    <property type="component" value="Unassembled WGS sequence"/>
</dbReference>
<comment type="caution">
    <text evidence="6">The sequence shown here is derived from an EMBL/GenBank/DDBJ whole genome shotgun (WGS) entry which is preliminary data.</text>
</comment>
<protein>
    <recommendedName>
        <fullName evidence="8">Protease</fullName>
    </recommendedName>
</protein>
<dbReference type="SUPFAM" id="SSF50494">
    <property type="entry name" value="Trypsin-like serine proteases"/>
    <property type="match status" value="1"/>
</dbReference>
<dbReference type="PANTHER" id="PTHR43343:SF3">
    <property type="entry name" value="PROTEASE DO-LIKE 8, CHLOROPLASTIC"/>
    <property type="match status" value="1"/>
</dbReference>
<dbReference type="PRINTS" id="PR00834">
    <property type="entry name" value="PROTEASES2C"/>
</dbReference>
<feature type="transmembrane region" description="Helical" evidence="5">
    <location>
        <begin position="30"/>
        <end position="52"/>
    </location>
</feature>
<evidence type="ECO:0000313" key="7">
    <source>
        <dbReference type="Proteomes" id="UP000326912"/>
    </source>
</evidence>
<dbReference type="InterPro" id="IPR009003">
    <property type="entry name" value="Peptidase_S1_PA"/>
</dbReference>
<evidence type="ECO:0008006" key="8">
    <source>
        <dbReference type="Google" id="ProtNLM"/>
    </source>
</evidence>
<dbReference type="Gene3D" id="2.40.10.120">
    <property type="match status" value="1"/>
</dbReference>
<dbReference type="InterPro" id="IPR051201">
    <property type="entry name" value="Chloro_Bact_Ser_Proteases"/>
</dbReference>
<gene>
    <name evidence="6" type="ORF">KDW_54950</name>
</gene>
<dbReference type="PANTHER" id="PTHR43343">
    <property type="entry name" value="PEPTIDASE S12"/>
    <property type="match status" value="1"/>
</dbReference>
<keyword evidence="5" id="KW-0812">Transmembrane</keyword>
<proteinExistence type="inferred from homology"/>
<keyword evidence="3" id="KW-0378">Hydrolase</keyword>
<evidence type="ECO:0000256" key="5">
    <source>
        <dbReference type="SAM" id="Phobius"/>
    </source>
</evidence>
<dbReference type="GO" id="GO:0006508">
    <property type="term" value="P:proteolysis"/>
    <property type="evidence" value="ECO:0007669"/>
    <property type="project" value="UniProtKB-KW"/>
</dbReference>
<keyword evidence="2" id="KW-0645">Protease</keyword>
<dbReference type="InterPro" id="IPR001940">
    <property type="entry name" value="Peptidase_S1C"/>
</dbReference>
<dbReference type="EMBL" id="BKZW01000003">
    <property type="protein sequence ID" value="GER91333.1"/>
    <property type="molecule type" value="Genomic_DNA"/>
</dbReference>
<dbReference type="AlphaFoldDB" id="A0A5J4KUT0"/>
<reference evidence="6 7" key="1">
    <citation type="submission" date="2019-10" db="EMBL/GenBank/DDBJ databases">
        <title>Dictyobacter vulcani sp. nov., within the class Ktedonobacteria, isolated from soil of volcanic Mt. Zao.</title>
        <authorList>
            <person name="Zheng Y."/>
            <person name="Wang C.M."/>
            <person name="Sakai Y."/>
            <person name="Abe K."/>
            <person name="Yokota A."/>
            <person name="Yabe S."/>
        </authorList>
    </citation>
    <scope>NUCLEOTIDE SEQUENCE [LARGE SCALE GENOMIC DNA]</scope>
    <source>
        <strain evidence="6 7">W12</strain>
    </source>
</reference>
<organism evidence="6 7">
    <name type="scientific">Dictyobacter vulcani</name>
    <dbReference type="NCBI Taxonomy" id="2607529"/>
    <lineage>
        <taxon>Bacteria</taxon>
        <taxon>Bacillati</taxon>
        <taxon>Chloroflexota</taxon>
        <taxon>Ktedonobacteria</taxon>
        <taxon>Ktedonobacterales</taxon>
        <taxon>Dictyobacteraceae</taxon>
        <taxon>Dictyobacter</taxon>
    </lineage>
</organism>
<dbReference type="RefSeq" id="WP_151758977.1">
    <property type="nucleotide sequence ID" value="NZ_BKZW01000003.1"/>
</dbReference>
<keyword evidence="4" id="KW-0720">Serine protease</keyword>
<accession>A0A5J4KUT0</accession>
<evidence type="ECO:0000256" key="4">
    <source>
        <dbReference type="ARBA" id="ARBA00022825"/>
    </source>
</evidence>
<evidence type="ECO:0000256" key="3">
    <source>
        <dbReference type="ARBA" id="ARBA00022801"/>
    </source>
</evidence>
<sequence>MYGPDEDQQFAAQNTLAGPSRPDPPAKRSLTSGIIAICALLLAIVFGGGMLAGWQFADRGILGDLQTGNAAGPDGDDREALREQVIASVEPAVVQINVSGSSNNSVGSGVVIDRRGYIITNNHVVEGRQSVQVVFATGQAVMGSLVGGSAAEDLAVVQVDPAQVKLSVATLGDSSKLRVGQDVMAIGNPLGITQTVTNGIISALDRNVANGDNGQMLSGAIQTDAPINPGNSGGALVDMHGQLIGIPTLAAINPETKTPANGVGFAIPSNRVKVIAPQLIKHSKMS</sequence>
<evidence type="ECO:0000256" key="1">
    <source>
        <dbReference type="ARBA" id="ARBA00010541"/>
    </source>
</evidence>
<keyword evidence="7" id="KW-1185">Reference proteome</keyword>